<dbReference type="GO" id="GO:0016877">
    <property type="term" value="F:ligase activity, forming carbon-sulfur bonds"/>
    <property type="evidence" value="ECO:0007669"/>
    <property type="project" value="UniProtKB-ARBA"/>
</dbReference>
<gene>
    <name evidence="5" type="ORF">D3878_03825</name>
</gene>
<accession>A0A3A3GIR7</accession>
<feature type="domain" description="AMP-binding enzyme C-terminal" evidence="4">
    <location>
        <begin position="423"/>
        <end position="498"/>
    </location>
</feature>
<dbReference type="PANTHER" id="PTHR43767:SF7">
    <property type="entry name" value="MEDIUM_LONG-CHAIN-FATTY-ACID--COA LIGASE FADD8"/>
    <property type="match status" value="1"/>
</dbReference>
<dbReference type="PROSITE" id="PS00455">
    <property type="entry name" value="AMP_BINDING"/>
    <property type="match status" value="1"/>
</dbReference>
<evidence type="ECO:0000259" key="3">
    <source>
        <dbReference type="Pfam" id="PF00501"/>
    </source>
</evidence>
<dbReference type="PANTHER" id="PTHR43767">
    <property type="entry name" value="LONG-CHAIN-FATTY-ACID--COA LIGASE"/>
    <property type="match status" value="1"/>
</dbReference>
<reference evidence="6" key="1">
    <citation type="submission" date="2018-09" db="EMBL/GenBank/DDBJ databases">
        <authorList>
            <person name="Zhu H."/>
        </authorList>
    </citation>
    <scope>NUCLEOTIDE SEQUENCE [LARGE SCALE GENOMIC DNA]</scope>
    <source>
        <strain evidence="6">K1S02-23</strain>
    </source>
</reference>
<dbReference type="Gene3D" id="3.40.50.12780">
    <property type="entry name" value="N-terminal domain of ligase-like"/>
    <property type="match status" value="1"/>
</dbReference>
<dbReference type="RefSeq" id="WP_119784274.1">
    <property type="nucleotide sequence ID" value="NZ_QYUQ01000002.1"/>
</dbReference>
<dbReference type="FunFam" id="3.30.300.30:FF:000008">
    <property type="entry name" value="2,3-dihydroxybenzoate-AMP ligase"/>
    <property type="match status" value="1"/>
</dbReference>
<evidence type="ECO:0000313" key="6">
    <source>
        <dbReference type="Proteomes" id="UP000266327"/>
    </source>
</evidence>
<evidence type="ECO:0000259" key="4">
    <source>
        <dbReference type="Pfam" id="PF13193"/>
    </source>
</evidence>
<dbReference type="Pfam" id="PF00501">
    <property type="entry name" value="AMP-binding"/>
    <property type="match status" value="1"/>
</dbReference>
<dbReference type="InterPro" id="IPR020845">
    <property type="entry name" value="AMP-binding_CS"/>
</dbReference>
<dbReference type="AlphaFoldDB" id="A0A3A3GIR7"/>
<keyword evidence="2 5" id="KW-0436">Ligase</keyword>
<evidence type="ECO:0000256" key="1">
    <source>
        <dbReference type="ARBA" id="ARBA00006432"/>
    </source>
</evidence>
<dbReference type="InterPro" id="IPR025110">
    <property type="entry name" value="AMP-bd_C"/>
</dbReference>
<dbReference type="Proteomes" id="UP000266327">
    <property type="component" value="Unassembled WGS sequence"/>
</dbReference>
<dbReference type="SUPFAM" id="SSF56801">
    <property type="entry name" value="Acetyl-CoA synthetase-like"/>
    <property type="match status" value="1"/>
</dbReference>
<keyword evidence="6" id="KW-1185">Reference proteome</keyword>
<dbReference type="InterPro" id="IPR045851">
    <property type="entry name" value="AMP-bd_C_sf"/>
</dbReference>
<name>A0A3A3GIR7_9BURK</name>
<dbReference type="InterPro" id="IPR050237">
    <property type="entry name" value="ATP-dep_AMP-bd_enzyme"/>
</dbReference>
<dbReference type="InterPro" id="IPR042099">
    <property type="entry name" value="ANL_N_sf"/>
</dbReference>
<sequence length="516" mass="57163">MRLIDFFDRTATCYPHRVFLQQGEVARRYIDAHETSHRIAVALHRDEIHAGDAVGFYMPNDWRGVEAVYGALRAGAPLAQVNSRNGIEQNCAYLQDAGVKALFFHSRYAAEVAQVVPQCPAIRLVICVDGEDAHFPGLSSWMAPAGSRLPEVACRPEDAWAIVGTSGTTGRPKCVIQTHMTSMVYTLDMLYSLRVYESVRHLVVAPVSHFAGTFLFALSAVGATHILHDSVDILEIMRTIERERIEIVFLPPTVIYMMLAHPDVANFDYSSLKAFVYAGAPMASAKVAEAIRLFGPVMMNMFGQSEANGPIAFLRPEEHRPDDGPVWELRLQSIGRGSLLRRVEIMDDNGRLLGPNEPGEMVMRSWGNSAGYLNNPEATEELNRFGWMHTGDIGIKDDDGYVVLVDRKKDMIVSGGLNVYSAEVEQVVLSHPAVLAAAVVGVPHDKWGEAVKAVIQLQPGASLTEDEVILLCKKKLGSVSAPKTVEFWDELPRNATGKILKRAIRQRYWEGQERNI</sequence>
<evidence type="ECO:0000256" key="2">
    <source>
        <dbReference type="ARBA" id="ARBA00022598"/>
    </source>
</evidence>
<comment type="caution">
    <text evidence="5">The sequence shown here is derived from an EMBL/GenBank/DDBJ whole genome shotgun (WGS) entry which is preliminary data.</text>
</comment>
<feature type="domain" description="AMP-dependent synthetase/ligase" evidence="3">
    <location>
        <begin position="7"/>
        <end position="373"/>
    </location>
</feature>
<evidence type="ECO:0000313" key="5">
    <source>
        <dbReference type="EMBL" id="RJG00820.1"/>
    </source>
</evidence>
<protein>
    <submittedName>
        <fullName evidence="5">O-succinylbenzoate--CoA ligase</fullName>
    </submittedName>
</protein>
<dbReference type="Gene3D" id="3.30.300.30">
    <property type="match status" value="1"/>
</dbReference>
<organism evidence="5 6">
    <name type="scientific">Noviherbaspirillum sedimenti</name>
    <dbReference type="NCBI Taxonomy" id="2320865"/>
    <lineage>
        <taxon>Bacteria</taxon>
        <taxon>Pseudomonadati</taxon>
        <taxon>Pseudomonadota</taxon>
        <taxon>Betaproteobacteria</taxon>
        <taxon>Burkholderiales</taxon>
        <taxon>Oxalobacteraceae</taxon>
        <taxon>Noviherbaspirillum</taxon>
    </lineage>
</organism>
<proteinExistence type="inferred from homology"/>
<comment type="similarity">
    <text evidence="1">Belongs to the ATP-dependent AMP-binding enzyme family.</text>
</comment>
<dbReference type="OrthoDB" id="9766486at2"/>
<dbReference type="Pfam" id="PF13193">
    <property type="entry name" value="AMP-binding_C"/>
    <property type="match status" value="1"/>
</dbReference>
<dbReference type="EMBL" id="QYUQ01000002">
    <property type="protein sequence ID" value="RJG00820.1"/>
    <property type="molecule type" value="Genomic_DNA"/>
</dbReference>
<dbReference type="InterPro" id="IPR000873">
    <property type="entry name" value="AMP-dep_synth/lig_dom"/>
</dbReference>